<feature type="transmembrane region" description="Helical" evidence="2">
    <location>
        <begin position="7"/>
        <end position="29"/>
    </location>
</feature>
<reference evidence="3" key="1">
    <citation type="submission" date="2022-05" db="EMBL/GenBank/DDBJ databases">
        <title>Comparative genomics of Staphylococcus equorum isolates.</title>
        <authorList>
            <person name="Luelf R.H."/>
        </authorList>
    </citation>
    <scope>NUCLEOTIDE SEQUENCE</scope>
    <source>
        <strain evidence="3">TMW 2.2497</strain>
    </source>
</reference>
<feature type="compositionally biased region" description="Polar residues" evidence="1">
    <location>
        <begin position="66"/>
        <end position="108"/>
    </location>
</feature>
<accession>A0A9X4QYD4</accession>
<comment type="caution">
    <text evidence="3">The sequence shown here is derived from an EMBL/GenBank/DDBJ whole genome shotgun (WGS) entry which is preliminary data.</text>
</comment>
<protein>
    <submittedName>
        <fullName evidence="3">Uncharacterized protein</fullName>
    </submittedName>
</protein>
<proteinExistence type="predicted"/>
<keyword evidence="4" id="KW-1185">Reference proteome</keyword>
<dbReference type="RefSeq" id="WP_002506665.1">
    <property type="nucleotide sequence ID" value="NZ_CP013114.1"/>
</dbReference>
<evidence type="ECO:0000313" key="4">
    <source>
        <dbReference type="Proteomes" id="UP001152422"/>
    </source>
</evidence>
<name>A0A9X4QYD4_9STAP</name>
<organism evidence="3 4">
    <name type="scientific">Staphylococcus equorum</name>
    <dbReference type="NCBI Taxonomy" id="246432"/>
    <lineage>
        <taxon>Bacteria</taxon>
        <taxon>Bacillati</taxon>
        <taxon>Bacillota</taxon>
        <taxon>Bacilli</taxon>
        <taxon>Bacillales</taxon>
        <taxon>Staphylococcaceae</taxon>
        <taxon>Staphylococcus</taxon>
    </lineage>
</organism>
<dbReference type="AlphaFoldDB" id="A0A9X4QYD4"/>
<evidence type="ECO:0000313" key="3">
    <source>
        <dbReference type="EMBL" id="MDG0845534.1"/>
    </source>
</evidence>
<dbReference type="Proteomes" id="UP001152422">
    <property type="component" value="Unassembled WGS sequence"/>
</dbReference>
<keyword evidence="2" id="KW-1133">Transmembrane helix</keyword>
<dbReference type="EMBL" id="JAMBQA010000002">
    <property type="protein sequence ID" value="MDG0845534.1"/>
    <property type="molecule type" value="Genomic_DNA"/>
</dbReference>
<evidence type="ECO:0000256" key="1">
    <source>
        <dbReference type="SAM" id="MobiDB-lite"/>
    </source>
</evidence>
<dbReference type="KEGG" id="seqo:SE1039_22030"/>
<sequence length="108" mass="11680">MSKSVKLVVSIYLVVVFLITCSYLILILIGSIQGNDMKGAVLDTANPTNIENVEYNNESSPEKTTTESNSVPDELQSSLTKPLNTEALSHNVNTHTGSLDRTLSKSPV</sequence>
<evidence type="ECO:0000256" key="2">
    <source>
        <dbReference type="SAM" id="Phobius"/>
    </source>
</evidence>
<keyword evidence="2" id="KW-0812">Transmembrane</keyword>
<keyword evidence="2" id="KW-0472">Membrane</keyword>
<gene>
    <name evidence="3" type="ORF">M4L89_04805</name>
</gene>
<feature type="region of interest" description="Disordered" evidence="1">
    <location>
        <begin position="51"/>
        <end position="108"/>
    </location>
</feature>